<feature type="transmembrane region" description="Helical" evidence="4">
    <location>
        <begin position="723"/>
        <end position="742"/>
    </location>
</feature>
<keyword evidence="2 6" id="KW-0328">Glycosyltransferase</keyword>
<feature type="transmembrane region" description="Helical" evidence="4">
    <location>
        <begin position="351"/>
        <end position="371"/>
    </location>
</feature>
<keyword evidence="3 6" id="KW-0808">Transferase</keyword>
<dbReference type="EC" id="2.4.1.-" evidence="6"/>
<organism evidence="6 7">
    <name type="scientific">Stieleria varia</name>
    <dbReference type="NCBI Taxonomy" id="2528005"/>
    <lineage>
        <taxon>Bacteria</taxon>
        <taxon>Pseudomonadati</taxon>
        <taxon>Planctomycetota</taxon>
        <taxon>Planctomycetia</taxon>
        <taxon>Pirellulales</taxon>
        <taxon>Pirellulaceae</taxon>
        <taxon>Stieleria</taxon>
    </lineage>
</organism>
<evidence type="ECO:0000256" key="4">
    <source>
        <dbReference type="SAM" id="Phobius"/>
    </source>
</evidence>
<dbReference type="PANTHER" id="PTHR43630:SF1">
    <property type="entry name" value="POLY-BETA-1,6-N-ACETYL-D-GLUCOSAMINE SYNTHASE"/>
    <property type="match status" value="1"/>
</dbReference>
<dbReference type="PANTHER" id="PTHR43630">
    <property type="entry name" value="POLY-BETA-1,6-N-ACETYL-D-GLUCOSAMINE SYNTHASE"/>
    <property type="match status" value="1"/>
</dbReference>
<evidence type="ECO:0000256" key="1">
    <source>
        <dbReference type="ARBA" id="ARBA00006739"/>
    </source>
</evidence>
<feature type="transmembrane region" description="Helical" evidence="4">
    <location>
        <begin position="418"/>
        <end position="439"/>
    </location>
</feature>
<dbReference type="RefSeq" id="WP_146521723.1">
    <property type="nucleotide sequence ID" value="NZ_CP151726.1"/>
</dbReference>
<dbReference type="InterPro" id="IPR001173">
    <property type="entry name" value="Glyco_trans_2-like"/>
</dbReference>
<dbReference type="EMBL" id="SJPN01000005">
    <property type="protein sequence ID" value="TWU01276.1"/>
    <property type="molecule type" value="Genomic_DNA"/>
</dbReference>
<reference evidence="6 7" key="1">
    <citation type="submission" date="2019-02" db="EMBL/GenBank/DDBJ databases">
        <title>Deep-cultivation of Planctomycetes and their phenomic and genomic characterization uncovers novel biology.</title>
        <authorList>
            <person name="Wiegand S."/>
            <person name="Jogler M."/>
            <person name="Boedeker C."/>
            <person name="Pinto D."/>
            <person name="Vollmers J."/>
            <person name="Rivas-Marin E."/>
            <person name="Kohn T."/>
            <person name="Peeters S.H."/>
            <person name="Heuer A."/>
            <person name="Rast P."/>
            <person name="Oberbeckmann S."/>
            <person name="Bunk B."/>
            <person name="Jeske O."/>
            <person name="Meyerdierks A."/>
            <person name="Storesund J.E."/>
            <person name="Kallscheuer N."/>
            <person name="Luecker S."/>
            <person name="Lage O.M."/>
            <person name="Pohl T."/>
            <person name="Merkel B.J."/>
            <person name="Hornburger P."/>
            <person name="Mueller R.-W."/>
            <person name="Bruemmer F."/>
            <person name="Labrenz M."/>
            <person name="Spormann A.M."/>
            <person name="Op Den Camp H."/>
            <person name="Overmann J."/>
            <person name="Amann R."/>
            <person name="Jetten M.S.M."/>
            <person name="Mascher T."/>
            <person name="Medema M.H."/>
            <person name="Devos D.P."/>
            <person name="Kaster A.-K."/>
            <person name="Ovreas L."/>
            <person name="Rohde M."/>
            <person name="Galperin M.Y."/>
            <person name="Jogler C."/>
        </authorList>
    </citation>
    <scope>NUCLEOTIDE SEQUENCE [LARGE SCALE GENOMIC DNA]</scope>
    <source>
        <strain evidence="6 7">Pla52n</strain>
    </source>
</reference>
<keyword evidence="4" id="KW-0472">Membrane</keyword>
<dbReference type="GO" id="GO:0016757">
    <property type="term" value="F:glycosyltransferase activity"/>
    <property type="evidence" value="ECO:0007669"/>
    <property type="project" value="UniProtKB-KW"/>
</dbReference>
<keyword evidence="4" id="KW-1133">Transmembrane helix</keyword>
<gene>
    <name evidence="6" type="primary">pgaC</name>
    <name evidence="6" type="ORF">Pla52n_46500</name>
</gene>
<evidence type="ECO:0000313" key="6">
    <source>
        <dbReference type="EMBL" id="TWU01276.1"/>
    </source>
</evidence>
<comment type="similarity">
    <text evidence="1">Belongs to the glycosyltransferase 2 family.</text>
</comment>
<dbReference type="SUPFAM" id="SSF53448">
    <property type="entry name" value="Nucleotide-diphospho-sugar transferases"/>
    <property type="match status" value="2"/>
</dbReference>
<dbReference type="CDD" id="cd06439">
    <property type="entry name" value="CESA_like_1"/>
    <property type="match status" value="1"/>
</dbReference>
<evidence type="ECO:0000313" key="7">
    <source>
        <dbReference type="Proteomes" id="UP000320176"/>
    </source>
</evidence>
<comment type="caution">
    <text evidence="6">The sequence shown here is derived from an EMBL/GenBank/DDBJ whole genome shotgun (WGS) entry which is preliminary data.</text>
</comment>
<keyword evidence="4" id="KW-0812">Transmembrane</keyword>
<feature type="transmembrane region" description="Helical" evidence="4">
    <location>
        <begin position="754"/>
        <end position="773"/>
    </location>
</feature>
<protein>
    <submittedName>
        <fullName evidence="6">Poly-beta-1,6-N-acetyl-D-glucosamine synthase</fullName>
        <ecNumber evidence="6">2.4.1.-</ecNumber>
    </submittedName>
</protein>
<feature type="transmembrane region" description="Helical" evidence="4">
    <location>
        <begin position="696"/>
        <end position="717"/>
    </location>
</feature>
<dbReference type="Proteomes" id="UP000320176">
    <property type="component" value="Unassembled WGS sequence"/>
</dbReference>
<feature type="transmembrane region" description="Helical" evidence="4">
    <location>
        <begin position="392"/>
        <end position="412"/>
    </location>
</feature>
<dbReference type="InterPro" id="IPR029044">
    <property type="entry name" value="Nucleotide-diphossugar_trans"/>
</dbReference>
<evidence type="ECO:0000256" key="3">
    <source>
        <dbReference type="ARBA" id="ARBA00022679"/>
    </source>
</evidence>
<feature type="domain" description="Glycosyltransferase 2-like" evidence="5">
    <location>
        <begin position="48"/>
        <end position="185"/>
    </location>
</feature>
<dbReference type="Pfam" id="PF13641">
    <property type="entry name" value="Glyco_tranf_2_3"/>
    <property type="match status" value="1"/>
</dbReference>
<sequence length="800" mass="88924">MKVFLFVCIVLVAWPYLGYPVWLWLLSRILGEKNEAINASENLPTVTLIISAFNEGPVIRQKLENLLELDYPTHLLDVMVISDASDDGTDDIVREFSNLGVSLYRQQARQGKSAGLSAFAPLAKGDYLLFSDANAIFDPSAVSKLIRHFSDSNIGYVVGQQKYVTEDGNDVGESEGLYWRYETWIKRHESLVDSVVGGDGAIYAIRKELFSPLRYDDINDFVNPLQIISKGYRGVYEPDAVCYERAAGSYEGEYRRKVRIVNRSIRALWRVPVVMNPFRHGLFSFHVISHKLLRWFAVFFMLGAFACNLLLVVQSPEVFVRILMASQVLIYTLAAVGLIPAMRKWRVVSVPFYFCLANLAAGCGVLAYFIGKRYVTWTPDRGEAVSRPSLRSGWLLWLSYAVVMCMLASVFFRPLECIVSSGAILFFAYVIYPLLMWCWPKRVRDTLHQELPTLAVLIPAHNEIDSIDTKIENTLALNYPTELLSIYVVDDASDDGTTTALHRWQDRVHTLSSAARSGKSAAIARAVKQIDSEVILLTDANVLVDEHAAKRLVQVLSQQGVGCATGNVVLHSEFDAMKSEGRYQSVEVRLQALESGAGSAVSVDGGLYAIRRESLVCPPANTILDDFAISAHLINRGAAIAVVTDAFAHEASCSNLSQDFKRRIRLGEGISQTLRLGVFPSPKFPMIFFQFMSHKWLRWMSPFVILAIVLSLLQMAIDYQMTSEFALGVAALLAVAVAGAMLPGVRKFAPFSIFSYLLVVILGMALGMLKGIVLKPSPTWQHAHRSTMADPAKLNASQSL</sequence>
<name>A0A5C6AQC3_9BACT</name>
<evidence type="ECO:0000256" key="2">
    <source>
        <dbReference type="ARBA" id="ARBA00022676"/>
    </source>
</evidence>
<dbReference type="Pfam" id="PF00535">
    <property type="entry name" value="Glycos_transf_2"/>
    <property type="match status" value="1"/>
</dbReference>
<evidence type="ECO:0000259" key="5">
    <source>
        <dbReference type="Pfam" id="PF00535"/>
    </source>
</evidence>
<feature type="transmembrane region" description="Helical" evidence="4">
    <location>
        <begin position="292"/>
        <end position="311"/>
    </location>
</feature>
<feature type="transmembrane region" description="Helical" evidence="4">
    <location>
        <begin position="318"/>
        <end position="339"/>
    </location>
</feature>
<keyword evidence="7" id="KW-1185">Reference proteome</keyword>
<accession>A0A5C6AQC3</accession>
<proteinExistence type="inferred from homology"/>
<dbReference type="OrthoDB" id="9766299at2"/>
<dbReference type="AlphaFoldDB" id="A0A5C6AQC3"/>
<dbReference type="Gene3D" id="3.90.550.10">
    <property type="entry name" value="Spore Coat Polysaccharide Biosynthesis Protein SpsA, Chain A"/>
    <property type="match status" value="2"/>
</dbReference>